<evidence type="ECO:0000256" key="1">
    <source>
        <dbReference type="SAM" id="MobiDB-lite"/>
    </source>
</evidence>
<feature type="compositionally biased region" description="Basic and acidic residues" evidence="1">
    <location>
        <begin position="16"/>
        <end position="25"/>
    </location>
</feature>
<sequence length="120" mass="12898">MPRRRPDPVPGLVARAEPRHPDTVRPDPAQPHRVWWADRLLLLVWLAAALAGVFVWTAFAEDRWPPLVGALLAALSAVAAHDGRRRWSSSPGAGRDAARVAGSALLALVLLLGAVPFVVP</sequence>
<dbReference type="RefSeq" id="WP_122150125.1">
    <property type="nucleotide sequence ID" value="NZ_RFFI01000086.1"/>
</dbReference>
<keyword evidence="2" id="KW-0472">Membrane</keyword>
<dbReference type="Proteomes" id="UP000269289">
    <property type="component" value="Unassembled WGS sequence"/>
</dbReference>
<evidence type="ECO:0000256" key="2">
    <source>
        <dbReference type="SAM" id="Phobius"/>
    </source>
</evidence>
<dbReference type="AlphaFoldDB" id="A0A3M2J8X8"/>
<dbReference type="EMBL" id="RFFI01000086">
    <property type="protein sequence ID" value="RMI06928.1"/>
    <property type="molecule type" value="Genomic_DNA"/>
</dbReference>
<proteinExistence type="predicted"/>
<reference evidence="3 4" key="1">
    <citation type="submission" date="2018-10" db="EMBL/GenBank/DDBJ databases">
        <title>Isolation, diversity and antifungal activity of actinobacteria from wheat.</title>
        <authorList>
            <person name="Han C."/>
        </authorList>
    </citation>
    <scope>NUCLEOTIDE SEQUENCE [LARGE SCALE GENOMIC DNA]</scope>
    <source>
        <strain evidence="3 4">NEAU-YY56</strain>
    </source>
</reference>
<comment type="caution">
    <text evidence="3">The sequence shown here is derived from an EMBL/GenBank/DDBJ whole genome shotgun (WGS) entry which is preliminary data.</text>
</comment>
<protein>
    <submittedName>
        <fullName evidence="3">Uncharacterized protein</fullName>
    </submittedName>
</protein>
<gene>
    <name evidence="3" type="ORF">EBM89_14480</name>
</gene>
<feature type="transmembrane region" description="Helical" evidence="2">
    <location>
        <begin position="100"/>
        <end position="119"/>
    </location>
</feature>
<evidence type="ECO:0000313" key="4">
    <source>
        <dbReference type="Proteomes" id="UP000269289"/>
    </source>
</evidence>
<keyword evidence="2" id="KW-0812">Transmembrane</keyword>
<keyword evidence="4" id="KW-1185">Reference proteome</keyword>
<accession>A0A3M2J8X8</accession>
<name>A0A3M2J8X8_9CELL</name>
<keyword evidence="2" id="KW-1133">Transmembrane helix</keyword>
<feature type="region of interest" description="Disordered" evidence="1">
    <location>
        <begin position="1"/>
        <end position="29"/>
    </location>
</feature>
<organism evidence="3 4">
    <name type="scientific">Cellulomonas triticagri</name>
    <dbReference type="NCBI Taxonomy" id="2483352"/>
    <lineage>
        <taxon>Bacteria</taxon>
        <taxon>Bacillati</taxon>
        <taxon>Actinomycetota</taxon>
        <taxon>Actinomycetes</taxon>
        <taxon>Micrococcales</taxon>
        <taxon>Cellulomonadaceae</taxon>
        <taxon>Cellulomonas</taxon>
    </lineage>
</organism>
<feature type="transmembrane region" description="Helical" evidence="2">
    <location>
        <begin position="40"/>
        <end position="58"/>
    </location>
</feature>
<evidence type="ECO:0000313" key="3">
    <source>
        <dbReference type="EMBL" id="RMI06928.1"/>
    </source>
</evidence>